<keyword evidence="2" id="KW-1185">Reference proteome</keyword>
<name>A0A1I4RUY6_9PROT</name>
<evidence type="ECO:0000313" key="1">
    <source>
        <dbReference type="EMBL" id="SFM55833.1"/>
    </source>
</evidence>
<dbReference type="Proteomes" id="UP000183287">
    <property type="component" value="Unassembled WGS sequence"/>
</dbReference>
<reference evidence="2" key="1">
    <citation type="submission" date="2016-10" db="EMBL/GenBank/DDBJ databases">
        <authorList>
            <person name="Varghese N."/>
            <person name="Submissions S."/>
        </authorList>
    </citation>
    <scope>NUCLEOTIDE SEQUENCE [LARGE SCALE GENOMIC DNA]</scope>
    <source>
        <strain evidence="2">Nm44</strain>
    </source>
</reference>
<protein>
    <submittedName>
        <fullName evidence="1">Uncharacterized protein</fullName>
    </submittedName>
</protein>
<dbReference type="EMBL" id="FOUB01000035">
    <property type="protein sequence ID" value="SFM55833.1"/>
    <property type="molecule type" value="Genomic_DNA"/>
</dbReference>
<evidence type="ECO:0000313" key="2">
    <source>
        <dbReference type="Proteomes" id="UP000183287"/>
    </source>
</evidence>
<sequence>MASVNKVISTRNHWMMILDPFDVAQMINAKNASSHRSDDAEDDVDNEDLQVQIEAIISNDTPKARKIVALFDAGVAYEDIPDVFNVSSRYCRKILKLRKRI</sequence>
<organism evidence="1 2">
    <name type="scientific">Nitrosomonas communis</name>
    <dbReference type="NCBI Taxonomy" id="44574"/>
    <lineage>
        <taxon>Bacteria</taxon>
        <taxon>Pseudomonadati</taxon>
        <taxon>Pseudomonadota</taxon>
        <taxon>Betaproteobacteria</taxon>
        <taxon>Nitrosomonadales</taxon>
        <taxon>Nitrosomonadaceae</taxon>
        <taxon>Nitrosomonas</taxon>
    </lineage>
</organism>
<gene>
    <name evidence="1" type="ORF">SAMN05421863_103527</name>
</gene>
<dbReference type="RefSeq" id="WP_074905923.1">
    <property type="nucleotide sequence ID" value="NZ_FOUB01000035.1"/>
</dbReference>
<accession>A0A1I4RUY6</accession>
<dbReference type="AlphaFoldDB" id="A0A1I4RUY6"/>
<proteinExistence type="predicted"/>